<name>A0AAV4DFT3_9GAST</name>
<dbReference type="SUPFAM" id="SSF109993">
    <property type="entry name" value="VPS9 domain"/>
    <property type="match status" value="1"/>
</dbReference>
<sequence length="503" mass="58084">MASEIDELEINPFYNALQTKYVDMYERAQECCYILCIPQSQSLNPRLISPGFVETHILRPSPYFKGQYMTTHSANSKTLKLSDDGQYFTTLQGFYDERTIRVLSEELAYNKDYKQYKVLIIERPFDPKYEKVPDTDSVSHKQQMHTPKITPSECREFLKCFSEHREELLRLDNSIDYFCRHYMVLPDYLDDAVARLEDISSLALADIVKNLKFPFNADSKFIEILAGTLESYMMDAVYYKVFPVVRQRFSKDDQLLLSKCHKLNKVNPQEIGVKEEFSCPLPMADGEFDAAIALVGETDVPKRKRAKWSKEWFLQLSKSGHTKLLLELSHNEPSDFKNFLRMDIESYNELLQMVEPLIVKQTTNMRQPISPAERLSITLRYLATGNTFEDLKFVSAIAPQTIGKIVIETCEAIISCLHDYIKMPQSEDDWLKISEGFRKSWNFPHALGAIDGKHVAIIKPPGSGSYFYNYKKFFSIVLMAVVDANYEFIVADVGVTEECRIEV</sequence>
<dbReference type="EMBL" id="BLXT01007857">
    <property type="protein sequence ID" value="GFO43143.1"/>
    <property type="molecule type" value="Genomic_DNA"/>
</dbReference>
<dbReference type="GO" id="GO:0005085">
    <property type="term" value="F:guanyl-nucleotide exchange factor activity"/>
    <property type="evidence" value="ECO:0007669"/>
    <property type="project" value="TreeGrafter"/>
</dbReference>
<keyword evidence="2" id="KW-1185">Reference proteome</keyword>
<organism evidence="1 2">
    <name type="scientific">Plakobranchus ocellatus</name>
    <dbReference type="NCBI Taxonomy" id="259542"/>
    <lineage>
        <taxon>Eukaryota</taxon>
        <taxon>Metazoa</taxon>
        <taxon>Spiralia</taxon>
        <taxon>Lophotrochozoa</taxon>
        <taxon>Mollusca</taxon>
        <taxon>Gastropoda</taxon>
        <taxon>Heterobranchia</taxon>
        <taxon>Euthyneura</taxon>
        <taxon>Panpulmonata</taxon>
        <taxon>Sacoglossa</taxon>
        <taxon>Placobranchoidea</taxon>
        <taxon>Plakobranchidae</taxon>
        <taxon>Plakobranchus</taxon>
    </lineage>
</organism>
<evidence type="ECO:0000313" key="2">
    <source>
        <dbReference type="Proteomes" id="UP000735302"/>
    </source>
</evidence>
<dbReference type="GO" id="GO:0005886">
    <property type="term" value="C:plasma membrane"/>
    <property type="evidence" value="ECO:0007669"/>
    <property type="project" value="TreeGrafter"/>
</dbReference>
<dbReference type="GO" id="GO:0045022">
    <property type="term" value="P:early endosome to late endosome transport"/>
    <property type="evidence" value="ECO:0007669"/>
    <property type="project" value="TreeGrafter"/>
</dbReference>
<dbReference type="Proteomes" id="UP000735302">
    <property type="component" value="Unassembled WGS sequence"/>
</dbReference>
<dbReference type="AlphaFoldDB" id="A0AAV4DFT3"/>
<proteinExistence type="predicted"/>
<protein>
    <submittedName>
        <fullName evidence="1">Ankyrin repeat domain-containing protein 27</fullName>
    </submittedName>
</protein>
<gene>
    <name evidence="1" type="ORF">PoB_006964800</name>
</gene>
<dbReference type="GO" id="GO:0005769">
    <property type="term" value="C:early endosome"/>
    <property type="evidence" value="ECO:0007669"/>
    <property type="project" value="TreeGrafter"/>
</dbReference>
<dbReference type="GO" id="GO:0030133">
    <property type="term" value="C:transport vesicle"/>
    <property type="evidence" value="ECO:0007669"/>
    <property type="project" value="TreeGrafter"/>
</dbReference>
<dbReference type="GO" id="GO:0097422">
    <property type="term" value="C:tubular endosome"/>
    <property type="evidence" value="ECO:0007669"/>
    <property type="project" value="TreeGrafter"/>
</dbReference>
<reference evidence="1 2" key="1">
    <citation type="journal article" date="2021" name="Elife">
        <title>Chloroplast acquisition without the gene transfer in kleptoplastic sea slugs, Plakobranchus ocellatus.</title>
        <authorList>
            <person name="Maeda T."/>
            <person name="Takahashi S."/>
            <person name="Yoshida T."/>
            <person name="Shimamura S."/>
            <person name="Takaki Y."/>
            <person name="Nagai Y."/>
            <person name="Toyoda A."/>
            <person name="Suzuki Y."/>
            <person name="Arimoto A."/>
            <person name="Ishii H."/>
            <person name="Satoh N."/>
            <person name="Nishiyama T."/>
            <person name="Hasebe M."/>
            <person name="Maruyama T."/>
            <person name="Minagawa J."/>
            <person name="Obokata J."/>
            <person name="Shigenobu S."/>
        </authorList>
    </citation>
    <scope>NUCLEOTIDE SEQUENCE [LARGE SCALE GENOMIC DNA]</scope>
</reference>
<dbReference type="GO" id="GO:0000149">
    <property type="term" value="F:SNARE binding"/>
    <property type="evidence" value="ECO:0007669"/>
    <property type="project" value="TreeGrafter"/>
</dbReference>
<comment type="caution">
    <text evidence="1">The sequence shown here is derived from an EMBL/GenBank/DDBJ whole genome shotgun (WGS) entry which is preliminary data.</text>
</comment>
<dbReference type="InterPro" id="IPR037191">
    <property type="entry name" value="VPS9_dom_sf"/>
</dbReference>
<dbReference type="InterPro" id="IPR051248">
    <property type="entry name" value="UPF0507/Ank_repeat_27"/>
</dbReference>
<evidence type="ECO:0000313" key="1">
    <source>
        <dbReference type="EMBL" id="GFO43143.1"/>
    </source>
</evidence>
<dbReference type="PANTHER" id="PTHR24170:SF1">
    <property type="entry name" value="DOMAIN PROTEIN, PUTATIVE (AFU_ORTHOLOGUE AFUA_1G09870)-RELATED"/>
    <property type="match status" value="1"/>
</dbReference>
<dbReference type="PANTHER" id="PTHR24170">
    <property type="entry name" value="ANKYRIN REPEAT DOMAIN-CONTAINING PROTEIN 27"/>
    <property type="match status" value="1"/>
</dbReference>
<dbReference type="GO" id="GO:0005770">
    <property type="term" value="C:late endosome"/>
    <property type="evidence" value="ECO:0007669"/>
    <property type="project" value="TreeGrafter"/>
</dbReference>
<accession>A0AAV4DFT3</accession>